<proteinExistence type="predicted"/>
<dbReference type="AlphaFoldDB" id="A0A9P5PXB5"/>
<feature type="non-terminal residue" evidence="1">
    <location>
        <position position="1"/>
    </location>
</feature>
<name>A0A9P5PXB5_9AGAR</name>
<evidence type="ECO:0000313" key="2">
    <source>
        <dbReference type="Proteomes" id="UP000772434"/>
    </source>
</evidence>
<sequence>QAPTFVAAVMLMINLWTSIREKLTYDPRKDMADIYDCLDQLGQYEKRYENAGRL</sequence>
<keyword evidence="2" id="KW-1185">Reference proteome</keyword>
<evidence type="ECO:0000313" key="1">
    <source>
        <dbReference type="EMBL" id="KAF9074211.1"/>
    </source>
</evidence>
<dbReference type="Proteomes" id="UP000772434">
    <property type="component" value="Unassembled WGS sequence"/>
</dbReference>
<accession>A0A9P5PXB5</accession>
<protein>
    <submittedName>
        <fullName evidence="1">Uncharacterized protein</fullName>
    </submittedName>
</protein>
<feature type="non-terminal residue" evidence="1">
    <location>
        <position position="54"/>
    </location>
</feature>
<gene>
    <name evidence="1" type="ORF">BDP27DRAFT_1197436</name>
</gene>
<comment type="caution">
    <text evidence="1">The sequence shown here is derived from an EMBL/GenBank/DDBJ whole genome shotgun (WGS) entry which is preliminary data.</text>
</comment>
<organism evidence="1 2">
    <name type="scientific">Rhodocollybia butyracea</name>
    <dbReference type="NCBI Taxonomy" id="206335"/>
    <lineage>
        <taxon>Eukaryota</taxon>
        <taxon>Fungi</taxon>
        <taxon>Dikarya</taxon>
        <taxon>Basidiomycota</taxon>
        <taxon>Agaricomycotina</taxon>
        <taxon>Agaricomycetes</taxon>
        <taxon>Agaricomycetidae</taxon>
        <taxon>Agaricales</taxon>
        <taxon>Marasmiineae</taxon>
        <taxon>Omphalotaceae</taxon>
        <taxon>Rhodocollybia</taxon>
    </lineage>
</organism>
<dbReference type="EMBL" id="JADNRY010000014">
    <property type="protein sequence ID" value="KAF9074211.1"/>
    <property type="molecule type" value="Genomic_DNA"/>
</dbReference>
<reference evidence="1" key="1">
    <citation type="submission" date="2020-11" db="EMBL/GenBank/DDBJ databases">
        <authorList>
            <consortium name="DOE Joint Genome Institute"/>
            <person name="Ahrendt S."/>
            <person name="Riley R."/>
            <person name="Andreopoulos W."/>
            <person name="Labutti K."/>
            <person name="Pangilinan J."/>
            <person name="Ruiz-Duenas F.J."/>
            <person name="Barrasa J.M."/>
            <person name="Sanchez-Garcia M."/>
            <person name="Camarero S."/>
            <person name="Miyauchi S."/>
            <person name="Serrano A."/>
            <person name="Linde D."/>
            <person name="Babiker R."/>
            <person name="Drula E."/>
            <person name="Ayuso-Fernandez I."/>
            <person name="Pacheco R."/>
            <person name="Padilla G."/>
            <person name="Ferreira P."/>
            <person name="Barriuso J."/>
            <person name="Kellner H."/>
            <person name="Castanera R."/>
            <person name="Alfaro M."/>
            <person name="Ramirez L."/>
            <person name="Pisabarro A.G."/>
            <person name="Kuo A."/>
            <person name="Tritt A."/>
            <person name="Lipzen A."/>
            <person name="He G."/>
            <person name="Yan M."/>
            <person name="Ng V."/>
            <person name="Cullen D."/>
            <person name="Martin F."/>
            <person name="Rosso M.-N."/>
            <person name="Henrissat B."/>
            <person name="Hibbett D."/>
            <person name="Martinez A.T."/>
            <person name="Grigoriev I.V."/>
        </authorList>
    </citation>
    <scope>NUCLEOTIDE SEQUENCE</scope>
    <source>
        <strain evidence="1">AH 40177</strain>
    </source>
</reference>
<dbReference type="OrthoDB" id="4456959at2759"/>